<accession>A0A3P7ZEP5</accession>
<keyword evidence="4" id="KW-0472">Membrane</keyword>
<evidence type="ECO:0000256" key="1">
    <source>
        <dbReference type="ARBA" id="ARBA00004141"/>
    </source>
</evidence>
<dbReference type="EMBL" id="UZAH01026568">
    <property type="protein sequence ID" value="VDO82504.1"/>
    <property type="molecule type" value="Genomic_DNA"/>
</dbReference>
<protein>
    <submittedName>
        <fullName evidence="8">Sulfate_transp domain-containing protein</fullName>
    </submittedName>
</protein>
<organism evidence="7 8">
    <name type="scientific">Heligmosomoides polygyrus</name>
    <name type="common">Parasitic roundworm</name>
    <dbReference type="NCBI Taxonomy" id="6339"/>
    <lineage>
        <taxon>Eukaryota</taxon>
        <taxon>Metazoa</taxon>
        <taxon>Ecdysozoa</taxon>
        <taxon>Nematoda</taxon>
        <taxon>Chromadorea</taxon>
        <taxon>Rhabditida</taxon>
        <taxon>Rhabditina</taxon>
        <taxon>Rhabditomorpha</taxon>
        <taxon>Strongyloidea</taxon>
        <taxon>Heligmosomidae</taxon>
        <taxon>Heligmosomoides</taxon>
    </lineage>
</organism>
<keyword evidence="2" id="KW-0812">Transmembrane</keyword>
<gene>
    <name evidence="6" type="ORF">HPBE_LOCUS9850</name>
</gene>
<dbReference type="GO" id="GO:0055085">
    <property type="term" value="P:transmembrane transport"/>
    <property type="evidence" value="ECO:0007669"/>
    <property type="project" value="InterPro"/>
</dbReference>
<evidence type="ECO:0000256" key="3">
    <source>
        <dbReference type="ARBA" id="ARBA00022989"/>
    </source>
</evidence>
<dbReference type="AlphaFoldDB" id="A0A183FQ68"/>
<sequence>MNNLARHLFTDSEGTEGLAALGGTRTKNPGEWVYGIAGAEAEMPQGQDLEAYCVQEEYDAEYGGKAQKQESVLRGLGRTLHGSYCYPFTGVRPFVDTLVGFMPILHWLPSYNFKEDLFSDVVGGLTTGIMHVPQGIAYSALAGVDPVYGLYASCFPAFFYMFFGTSRHASIGELKV</sequence>
<evidence type="ECO:0000259" key="5">
    <source>
        <dbReference type="Pfam" id="PF00916"/>
    </source>
</evidence>
<dbReference type="InterPro" id="IPR011547">
    <property type="entry name" value="SLC26A/SulP_dom"/>
</dbReference>
<dbReference type="Proteomes" id="UP000050761">
    <property type="component" value="Unassembled WGS sequence"/>
</dbReference>
<proteinExistence type="predicted"/>
<keyword evidence="7" id="KW-1185">Reference proteome</keyword>
<feature type="domain" description="SLC26A/SulP transporter" evidence="5">
    <location>
        <begin position="117"/>
        <end position="173"/>
    </location>
</feature>
<keyword evidence="3" id="KW-1133">Transmembrane helix</keyword>
<comment type="subcellular location">
    <subcellularLocation>
        <location evidence="1">Membrane</location>
        <topology evidence="1">Multi-pass membrane protein</topology>
    </subcellularLocation>
</comment>
<reference evidence="6 7" key="1">
    <citation type="submission" date="2018-11" db="EMBL/GenBank/DDBJ databases">
        <authorList>
            <consortium name="Pathogen Informatics"/>
        </authorList>
    </citation>
    <scope>NUCLEOTIDE SEQUENCE [LARGE SCALE GENOMIC DNA]</scope>
</reference>
<dbReference type="Pfam" id="PF00916">
    <property type="entry name" value="Sulfate_transp"/>
    <property type="match status" value="1"/>
</dbReference>
<evidence type="ECO:0000313" key="6">
    <source>
        <dbReference type="EMBL" id="VDO82504.1"/>
    </source>
</evidence>
<evidence type="ECO:0000313" key="7">
    <source>
        <dbReference type="Proteomes" id="UP000050761"/>
    </source>
</evidence>
<dbReference type="InterPro" id="IPR001902">
    <property type="entry name" value="SLC26A/SulP_fam"/>
</dbReference>
<dbReference type="PANTHER" id="PTHR11814">
    <property type="entry name" value="SULFATE TRANSPORTER"/>
    <property type="match status" value="1"/>
</dbReference>
<accession>A0A183FQ68</accession>
<name>A0A183FQ68_HELPZ</name>
<evidence type="ECO:0000313" key="8">
    <source>
        <dbReference type="WBParaSite" id="HPBE_0000984901-mRNA-1"/>
    </source>
</evidence>
<evidence type="ECO:0000256" key="2">
    <source>
        <dbReference type="ARBA" id="ARBA00022692"/>
    </source>
</evidence>
<evidence type="ECO:0000256" key="4">
    <source>
        <dbReference type="ARBA" id="ARBA00023136"/>
    </source>
</evidence>
<dbReference type="GO" id="GO:0016020">
    <property type="term" value="C:membrane"/>
    <property type="evidence" value="ECO:0007669"/>
    <property type="project" value="UniProtKB-SubCell"/>
</dbReference>
<dbReference type="OrthoDB" id="5847125at2759"/>
<reference evidence="8" key="2">
    <citation type="submission" date="2019-09" db="UniProtKB">
        <authorList>
            <consortium name="WormBaseParasite"/>
        </authorList>
    </citation>
    <scope>IDENTIFICATION</scope>
</reference>
<dbReference type="WBParaSite" id="HPBE_0000984901-mRNA-1">
    <property type="protein sequence ID" value="HPBE_0000984901-mRNA-1"/>
    <property type="gene ID" value="HPBE_0000984901"/>
</dbReference>